<evidence type="ECO:0000259" key="3">
    <source>
        <dbReference type="Pfam" id="PF18915"/>
    </source>
</evidence>
<dbReference type="Pfam" id="PF18915">
    <property type="entry name" value="DUF5667"/>
    <property type="match status" value="1"/>
</dbReference>
<feature type="region of interest" description="Disordered" evidence="1">
    <location>
        <begin position="313"/>
        <end position="385"/>
    </location>
</feature>
<proteinExistence type="predicted"/>
<protein>
    <submittedName>
        <fullName evidence="4">DUF5667 domain-containing protein</fullName>
    </submittedName>
</protein>
<accession>A0ABT1KVG2</accession>
<reference evidence="4 5" key="1">
    <citation type="submission" date="2022-06" db="EMBL/GenBank/DDBJ databases">
        <authorList>
            <person name="So Y."/>
        </authorList>
    </citation>
    <scope>NUCLEOTIDE SEQUENCE [LARGE SCALE GENOMIC DNA]</scope>
    <source>
        <strain evidence="4 5">STR3</strain>
    </source>
</reference>
<dbReference type="RefSeq" id="WP_254180962.1">
    <property type="nucleotide sequence ID" value="NZ_JANARS010000003.1"/>
</dbReference>
<dbReference type="EMBL" id="JANARS010000003">
    <property type="protein sequence ID" value="MCP3421745.1"/>
    <property type="molecule type" value="Genomic_DNA"/>
</dbReference>
<sequence>MTAHFSARRRADEFEALLSRDPSAPPAGRDAEPYADLLEVVADLRAVPPVTARPEFVASLRERLMAEADTALVRQPAAPSRLAMPARSRTRQRRIGAVLGAAALAGSAATMAVAAQTALPGESLYGVKRGIESAQVRLATDEADRGRTLLAQAGTRLTEVEELAADDAGRDQLVPDTLDSFTRQSSDGVRSLLVSYEATGDASDAQVARDFTATSMDRLERLQGELPESARDELLAAGRTLADLDLEVSSACRGCTGGITTTPDFLLTSAPSTGLLAGLDTDQLTLEGAPISGQDLTGITVPEALDPQQVVPTTLPSTTLAPNPSSLAPDPTGTGPAKPEPTKPVKELTDDAADATDGLTDTVTGTTDGVTDGLTDTTGTLSGQLDDATGGALGGLTSGADDATGGLIGEVTGTVDGLTGGTLDDATGGLLP</sequence>
<comment type="caution">
    <text evidence="4">The sequence shown here is derived from an EMBL/GenBank/DDBJ whole genome shotgun (WGS) entry which is preliminary data.</text>
</comment>
<organism evidence="4 5">
    <name type="scientific">Nocardioides pinisoli</name>
    <dbReference type="NCBI Taxonomy" id="2950279"/>
    <lineage>
        <taxon>Bacteria</taxon>
        <taxon>Bacillati</taxon>
        <taxon>Actinomycetota</taxon>
        <taxon>Actinomycetes</taxon>
        <taxon>Propionibacteriales</taxon>
        <taxon>Nocardioidaceae</taxon>
        <taxon>Nocardioides</taxon>
    </lineage>
</organism>
<name>A0ABT1KVG2_9ACTN</name>
<feature type="domain" description="DUF5667" evidence="3">
    <location>
        <begin position="118"/>
        <end position="228"/>
    </location>
</feature>
<feature type="compositionally biased region" description="Basic and acidic residues" evidence="1">
    <location>
        <begin position="340"/>
        <end position="349"/>
    </location>
</feature>
<keyword evidence="5" id="KW-1185">Reference proteome</keyword>
<feature type="compositionally biased region" description="Polar residues" evidence="1">
    <location>
        <begin position="313"/>
        <end position="326"/>
    </location>
</feature>
<evidence type="ECO:0000256" key="1">
    <source>
        <dbReference type="SAM" id="MobiDB-lite"/>
    </source>
</evidence>
<evidence type="ECO:0000313" key="5">
    <source>
        <dbReference type="Proteomes" id="UP001204524"/>
    </source>
</evidence>
<keyword evidence="2" id="KW-1133">Transmembrane helix</keyword>
<evidence type="ECO:0000256" key="2">
    <source>
        <dbReference type="SAM" id="Phobius"/>
    </source>
</evidence>
<keyword evidence="2" id="KW-0472">Membrane</keyword>
<dbReference type="Proteomes" id="UP001204524">
    <property type="component" value="Unassembled WGS sequence"/>
</dbReference>
<dbReference type="InterPro" id="IPR043725">
    <property type="entry name" value="DUF5667"/>
</dbReference>
<gene>
    <name evidence="4" type="ORF">NCI01_08070</name>
</gene>
<evidence type="ECO:0000313" key="4">
    <source>
        <dbReference type="EMBL" id="MCP3421745.1"/>
    </source>
</evidence>
<feature type="transmembrane region" description="Helical" evidence="2">
    <location>
        <begin position="95"/>
        <end position="115"/>
    </location>
</feature>
<keyword evidence="2" id="KW-0812">Transmembrane</keyword>
<feature type="compositionally biased region" description="Low complexity" evidence="1">
    <location>
        <begin position="355"/>
        <end position="385"/>
    </location>
</feature>